<keyword evidence="17" id="KW-1015">Disulfide bond</keyword>
<keyword evidence="29" id="KW-1185">Reference proteome</keyword>
<keyword evidence="8 24" id="KW-0812">Transmembrane</keyword>
<keyword evidence="14 24" id="KW-1133">Transmembrane helix</keyword>
<feature type="signal peptide" evidence="25">
    <location>
        <begin position="1"/>
        <end position="17"/>
    </location>
</feature>
<evidence type="ECO:0000256" key="11">
    <source>
        <dbReference type="ARBA" id="ARBA00022843"/>
    </source>
</evidence>
<dbReference type="eggNOG" id="KOG4193">
    <property type="taxonomic scope" value="Eukaryota"/>
</dbReference>
<dbReference type="InterPro" id="IPR000203">
    <property type="entry name" value="GPS"/>
</dbReference>
<dbReference type="AlphaFoldDB" id="A0A091VJV0"/>
<dbReference type="GO" id="GO:0030154">
    <property type="term" value="P:cell differentiation"/>
    <property type="evidence" value="ECO:0007669"/>
    <property type="project" value="UniProtKB-KW"/>
</dbReference>
<protein>
    <recommendedName>
        <fullName evidence="4">Adhesion G-protein coupled receptor G1</fullName>
    </recommendedName>
    <alternativeName>
        <fullName evidence="21">G-protein coupled receptor 56</fullName>
    </alternativeName>
</protein>
<keyword evidence="9 25" id="KW-0732">Signal</keyword>
<evidence type="ECO:0000256" key="24">
    <source>
        <dbReference type="SAM" id="Phobius"/>
    </source>
</evidence>
<sequence length="671" mass="75187">MKVLLLLLLSPLQGVGANGHWEEDFRFCGDRNQTQNSSVIYEDSPDTISIENTVQALIIKTPFLPSRRNSSYKYSLPPALGRYRFCIYWFKANRTLRLAYGKQSFLLGGDPSSSITRGKETQKTERTSTSIFNVSYISRGGKNTSADSASEYSFPESMPVWEQDVEDQLTALDSLIAQPSVLATGATEQQMLRRKLGELEKMLAKVELKGQNQTFGKATVHATVLRVQPTRAPRHLAFASQREEGGEVHGFAVDLPSSLFVTANEREEVVEHRVLLMDINSQTMFQDENSSHILGDKVISISLVDMVVANLSDPVVLTFFHDQLPRNVTPLCVFWQEDTTASSGSWDSYGCTTVTAGSQTDCRCNHLTYFAVLMVSSPEITYVHRDYLSIITYIGCLISALASICTIFFLYFRSKQRDQITSMHIHMNLLGAIFLLDVTFLISEHLASSSSEAVCRAGGLFLHFSLLSCLAWMGIEGYNLYRLVIEVFNAYHDHFLLKLCLVGWGLPFFCVTLIFLISWTNYGPFSIPVYESVGGKSTNATICWITSPLIHNVVNLGLFSLVFLFNSVMLGAMIREILRQNKKGHKLKHVLALFGLSILLGIPWALVFFSFTSGVFRLVSLYIFTIINSLQGFLIFLWYWTMVLQARKSPDSQSSSDSVKLQPNSSQCHLG</sequence>
<accession>A0A091VJV0</accession>
<dbReference type="PRINTS" id="PR01422">
    <property type="entry name" value="GPR56ORPHANR"/>
</dbReference>
<dbReference type="PROSITE" id="PS50261">
    <property type="entry name" value="G_PROTEIN_RECEP_F2_4"/>
    <property type="match status" value="1"/>
</dbReference>
<feature type="transmembrane region" description="Helical" evidence="24">
    <location>
        <begin position="457"/>
        <end position="475"/>
    </location>
</feature>
<evidence type="ECO:0000256" key="8">
    <source>
        <dbReference type="ARBA" id="ARBA00022692"/>
    </source>
</evidence>
<feature type="transmembrane region" description="Helical" evidence="24">
    <location>
        <begin position="618"/>
        <end position="640"/>
    </location>
</feature>
<feature type="compositionally biased region" description="Polar residues" evidence="23">
    <location>
        <begin position="659"/>
        <end position="671"/>
    </location>
</feature>
<keyword evidence="13" id="KW-0524">Neurogenesis</keyword>
<feature type="region of interest" description="Disordered" evidence="23">
    <location>
        <begin position="650"/>
        <end position="671"/>
    </location>
</feature>
<evidence type="ECO:0000256" key="20">
    <source>
        <dbReference type="ARBA" id="ARBA00023224"/>
    </source>
</evidence>
<dbReference type="FunFam" id="1.20.1070.10:FF:000117">
    <property type="entry name" value="adhesion G-protein coupled receptor G1"/>
    <property type="match status" value="1"/>
</dbReference>
<gene>
    <name evidence="28" type="ORF">Y956_09214</name>
</gene>
<evidence type="ECO:0000256" key="19">
    <source>
        <dbReference type="ARBA" id="ARBA00023180"/>
    </source>
</evidence>
<dbReference type="PROSITE" id="PS50221">
    <property type="entry name" value="GAIN_B"/>
    <property type="match status" value="1"/>
</dbReference>
<reference evidence="28 29" key="1">
    <citation type="submission" date="2014-04" db="EMBL/GenBank/DDBJ databases">
        <title>Genome evolution of avian class.</title>
        <authorList>
            <person name="Zhang G."/>
            <person name="Li C."/>
        </authorList>
    </citation>
    <scope>NUCLEOTIDE SEQUENCE [LARGE SCALE GENOMIC DNA]</scope>
    <source>
        <strain evidence="28">BGI_Y956</strain>
    </source>
</reference>
<name>A0A091VJV0_NIPNI</name>
<dbReference type="InterPro" id="IPR057244">
    <property type="entry name" value="GAIN_B"/>
</dbReference>
<dbReference type="FunFam" id="2.60.220.50:FF:000045">
    <property type="entry name" value="Adhesion G protein-coupled receptor G1"/>
    <property type="match status" value="1"/>
</dbReference>
<dbReference type="GO" id="GO:0005576">
    <property type="term" value="C:extracellular region"/>
    <property type="evidence" value="ECO:0007669"/>
    <property type="project" value="UniProtKB-SubCell"/>
</dbReference>
<dbReference type="Gene3D" id="1.20.1070.10">
    <property type="entry name" value="Rhodopsin 7-helix transmembrane proteins"/>
    <property type="match status" value="1"/>
</dbReference>
<evidence type="ECO:0000256" key="18">
    <source>
        <dbReference type="ARBA" id="ARBA00023170"/>
    </source>
</evidence>
<evidence type="ECO:0000256" key="21">
    <source>
        <dbReference type="ARBA" id="ARBA00033134"/>
    </source>
</evidence>
<dbReference type="PANTHER" id="PTHR12011">
    <property type="entry name" value="ADHESION G-PROTEIN COUPLED RECEPTOR"/>
    <property type="match status" value="1"/>
</dbReference>
<feature type="transmembrane region" description="Helical" evidence="24">
    <location>
        <begin position="590"/>
        <end position="612"/>
    </location>
</feature>
<keyword evidence="18 28" id="KW-0675">Receptor</keyword>
<feature type="transmembrane region" description="Helical" evidence="24">
    <location>
        <begin position="556"/>
        <end position="578"/>
    </location>
</feature>
<keyword evidence="5" id="KW-1003">Cell membrane</keyword>
<dbReference type="PANTHER" id="PTHR12011:SF318">
    <property type="entry name" value="ADHESION G-PROTEIN COUPLED RECEPTOR G1"/>
    <property type="match status" value="1"/>
</dbReference>
<dbReference type="GO" id="GO:0007399">
    <property type="term" value="P:nervous system development"/>
    <property type="evidence" value="ECO:0007669"/>
    <property type="project" value="UniProtKB-KW"/>
</dbReference>
<dbReference type="EMBL" id="KL411055">
    <property type="protein sequence ID" value="KFR02945.1"/>
    <property type="molecule type" value="Genomic_DNA"/>
</dbReference>
<evidence type="ECO:0000256" key="10">
    <source>
        <dbReference type="ARBA" id="ARBA00022782"/>
    </source>
</evidence>
<evidence type="ECO:0000256" key="16">
    <source>
        <dbReference type="ARBA" id="ARBA00023136"/>
    </source>
</evidence>
<evidence type="ECO:0000256" key="6">
    <source>
        <dbReference type="ARBA" id="ARBA00022525"/>
    </source>
</evidence>
<keyword evidence="20" id="KW-0807">Transducer</keyword>
<dbReference type="InterPro" id="IPR003910">
    <property type="entry name" value="GPR1/GPR3/GPR5"/>
</dbReference>
<dbReference type="GO" id="GO:0005886">
    <property type="term" value="C:plasma membrane"/>
    <property type="evidence" value="ECO:0007669"/>
    <property type="project" value="UniProtKB-SubCell"/>
</dbReference>
<dbReference type="GO" id="GO:0045121">
    <property type="term" value="C:membrane raft"/>
    <property type="evidence" value="ECO:0007669"/>
    <property type="project" value="UniProtKB-SubCell"/>
</dbReference>
<organism evidence="28 29">
    <name type="scientific">Nipponia nippon</name>
    <name type="common">Crested ibis</name>
    <name type="synonym">Ibis nippon</name>
    <dbReference type="NCBI Taxonomy" id="128390"/>
    <lineage>
        <taxon>Eukaryota</taxon>
        <taxon>Metazoa</taxon>
        <taxon>Chordata</taxon>
        <taxon>Craniata</taxon>
        <taxon>Vertebrata</taxon>
        <taxon>Euteleostomi</taxon>
        <taxon>Archelosauria</taxon>
        <taxon>Archosauria</taxon>
        <taxon>Dinosauria</taxon>
        <taxon>Saurischia</taxon>
        <taxon>Theropoda</taxon>
        <taxon>Coelurosauria</taxon>
        <taxon>Aves</taxon>
        <taxon>Neognathae</taxon>
        <taxon>Neoaves</taxon>
        <taxon>Aequornithes</taxon>
        <taxon>Pelecaniformes</taxon>
        <taxon>Threskiornithidae</taxon>
        <taxon>Nipponia</taxon>
    </lineage>
</organism>
<feature type="transmembrane region" description="Helical" evidence="24">
    <location>
        <begin position="387"/>
        <end position="412"/>
    </location>
</feature>
<dbReference type="GO" id="GO:0007166">
    <property type="term" value="P:cell surface receptor signaling pathway"/>
    <property type="evidence" value="ECO:0007669"/>
    <property type="project" value="InterPro"/>
</dbReference>
<evidence type="ECO:0000256" key="4">
    <source>
        <dbReference type="ARBA" id="ARBA00019701"/>
    </source>
</evidence>
<feature type="domain" description="G-protein coupled receptors family 2 profile 2" evidence="27">
    <location>
        <begin position="388"/>
        <end position="643"/>
    </location>
</feature>
<dbReference type="Gene3D" id="2.60.220.50">
    <property type="match status" value="1"/>
</dbReference>
<proteinExistence type="predicted"/>
<dbReference type="InterPro" id="IPR046338">
    <property type="entry name" value="GAIN_dom_sf"/>
</dbReference>
<evidence type="ECO:0000256" key="17">
    <source>
        <dbReference type="ARBA" id="ARBA00023157"/>
    </source>
</evidence>
<dbReference type="GO" id="GO:0008201">
    <property type="term" value="F:heparin binding"/>
    <property type="evidence" value="ECO:0007669"/>
    <property type="project" value="UniProtKB-KW"/>
</dbReference>
<feature type="chain" id="PRO_5001880742" description="Adhesion G-protein coupled receptor G1" evidence="25">
    <location>
        <begin position="18"/>
        <end position="671"/>
    </location>
</feature>
<evidence type="ECO:0000256" key="25">
    <source>
        <dbReference type="SAM" id="SignalP"/>
    </source>
</evidence>
<evidence type="ECO:0000259" key="27">
    <source>
        <dbReference type="PROSITE" id="PS50261"/>
    </source>
</evidence>
<keyword evidence="10" id="KW-0221">Differentiation</keyword>
<keyword evidence="11" id="KW-0832">Ubl conjugation</keyword>
<dbReference type="InterPro" id="IPR017981">
    <property type="entry name" value="GPCR_2-like_7TM"/>
</dbReference>
<evidence type="ECO:0000256" key="2">
    <source>
        <dbReference type="ARBA" id="ARBA00004613"/>
    </source>
</evidence>
<dbReference type="Pfam" id="PF00002">
    <property type="entry name" value="7tm_2"/>
    <property type="match status" value="1"/>
</dbReference>
<evidence type="ECO:0000256" key="22">
    <source>
        <dbReference type="ARBA" id="ARBA00093505"/>
    </source>
</evidence>
<evidence type="ECO:0000256" key="9">
    <source>
        <dbReference type="ARBA" id="ARBA00022729"/>
    </source>
</evidence>
<evidence type="ECO:0000256" key="14">
    <source>
        <dbReference type="ARBA" id="ARBA00022989"/>
    </source>
</evidence>
<dbReference type="Pfam" id="PF18587">
    <property type="entry name" value="PLL"/>
    <property type="match status" value="1"/>
</dbReference>
<dbReference type="GO" id="GO:0007155">
    <property type="term" value="P:cell adhesion"/>
    <property type="evidence" value="ECO:0007669"/>
    <property type="project" value="UniProtKB-KW"/>
</dbReference>
<evidence type="ECO:0000313" key="29">
    <source>
        <dbReference type="Proteomes" id="UP000053283"/>
    </source>
</evidence>
<evidence type="ECO:0000256" key="1">
    <source>
        <dbReference type="ARBA" id="ARBA00004285"/>
    </source>
</evidence>
<keyword evidence="12" id="KW-0130">Cell adhesion</keyword>
<dbReference type="SMART" id="SM00303">
    <property type="entry name" value="GPS"/>
    <property type="match status" value="1"/>
</dbReference>
<evidence type="ECO:0000259" key="26">
    <source>
        <dbReference type="PROSITE" id="PS50221"/>
    </source>
</evidence>
<dbReference type="InterPro" id="IPR040679">
    <property type="entry name" value="PLL"/>
</dbReference>
<evidence type="ECO:0000313" key="28">
    <source>
        <dbReference type="EMBL" id="KFR02945.1"/>
    </source>
</evidence>
<comment type="subunit">
    <text evidence="22">Heterodimer of 2 chains generated by proteolytic processing; the large extracellular N-terminal fragment (ADGRG1 NT) and the membrane-bound C-terminal fragment (ADGRG1-CT) predominantly remain associated and non-covalently linked. ADGRG1 NT self-associates in a trans-trans manner; the homophilic interaction enhances receptor signaling. Interacts with TGM2. Interacts with heparin; leading to the reduction of ADGRG1 shedding. Interacts with COL3A1. Part of a GPCR-tetraspanin complex at least consisting of ADGRG1, CD81, eventually CD9, and GNA11 in which CD81 is enhancing the association of ADGRG1 with GNA11.</text>
</comment>
<evidence type="ECO:0000256" key="13">
    <source>
        <dbReference type="ARBA" id="ARBA00022902"/>
    </source>
</evidence>
<evidence type="ECO:0000256" key="3">
    <source>
        <dbReference type="ARBA" id="ARBA00004651"/>
    </source>
</evidence>
<evidence type="ECO:0000256" key="7">
    <source>
        <dbReference type="ARBA" id="ARBA00022674"/>
    </source>
</evidence>
<dbReference type="Pfam" id="PF01825">
    <property type="entry name" value="GPS"/>
    <property type="match status" value="1"/>
</dbReference>
<dbReference type="STRING" id="128390.A0A091VJV0"/>
<dbReference type="InterPro" id="IPR000832">
    <property type="entry name" value="GPCR_2_secretin-like"/>
</dbReference>
<keyword evidence="16 24" id="KW-0472">Membrane</keyword>
<feature type="transmembrane region" description="Helical" evidence="24">
    <location>
        <begin position="495"/>
        <end position="519"/>
    </location>
</feature>
<feature type="domain" description="GAIN-B" evidence="26">
    <location>
        <begin position="228"/>
        <end position="380"/>
    </location>
</feature>
<keyword evidence="7" id="KW-0358">Heparin-binding</keyword>
<dbReference type="Proteomes" id="UP000053283">
    <property type="component" value="Unassembled WGS sequence"/>
</dbReference>
<dbReference type="GO" id="GO:0004930">
    <property type="term" value="F:G protein-coupled receptor activity"/>
    <property type="evidence" value="ECO:0007669"/>
    <property type="project" value="UniProtKB-KW"/>
</dbReference>
<dbReference type="GO" id="GO:0007189">
    <property type="term" value="P:adenylate cyclase-activating G protein-coupled receptor signaling pathway"/>
    <property type="evidence" value="ECO:0007669"/>
    <property type="project" value="TreeGrafter"/>
</dbReference>
<keyword evidence="15" id="KW-0297">G-protein coupled receptor</keyword>
<dbReference type="PRINTS" id="PR00249">
    <property type="entry name" value="GPCRSECRETIN"/>
</dbReference>
<evidence type="ECO:0000256" key="15">
    <source>
        <dbReference type="ARBA" id="ARBA00023040"/>
    </source>
</evidence>
<evidence type="ECO:0000256" key="23">
    <source>
        <dbReference type="SAM" id="MobiDB-lite"/>
    </source>
</evidence>
<keyword evidence="19" id="KW-0325">Glycoprotein</keyword>
<comment type="subcellular location">
    <subcellularLocation>
        <location evidence="3">Cell membrane</location>
        <topology evidence="3">Multi-pass membrane protein</topology>
    </subcellularLocation>
    <subcellularLocation>
        <location evidence="1">Membrane raft</location>
    </subcellularLocation>
    <subcellularLocation>
        <location evidence="2">Secreted</location>
    </subcellularLocation>
</comment>
<feature type="transmembrane region" description="Helical" evidence="24">
    <location>
        <begin position="424"/>
        <end position="442"/>
    </location>
</feature>
<evidence type="ECO:0000256" key="12">
    <source>
        <dbReference type="ARBA" id="ARBA00022889"/>
    </source>
</evidence>
<keyword evidence="6" id="KW-0964">Secreted</keyword>
<evidence type="ECO:0000256" key="5">
    <source>
        <dbReference type="ARBA" id="ARBA00022475"/>
    </source>
</evidence>